<feature type="domain" description="DUF4179" evidence="1">
    <location>
        <begin position="51"/>
        <end position="132"/>
    </location>
</feature>
<dbReference type="Pfam" id="PF18705">
    <property type="entry name" value="DUF5643"/>
    <property type="match status" value="1"/>
</dbReference>
<dbReference type="RefSeq" id="WP_092725891.1">
    <property type="nucleotide sequence ID" value="NZ_FNGW01000004.1"/>
</dbReference>
<protein>
    <recommendedName>
        <fullName evidence="5">DUF4179 domain-containing protein</fullName>
    </recommendedName>
</protein>
<keyword evidence="4" id="KW-1185">Reference proteome</keyword>
<sequence length="343" mass="38779">MKNKDIYELLNDINLDESEFVEMNVNDIEKAKFKKNLKKSVNRKTKYLNGLKVVSVAVLSIGVLATTDLGGHVFANVNEFFYDIATSLGIKKDLKDYKTEVLQTVTRNGFTVSLNEVVLDKDQLIITSSFKSKNKIEAGYISPKAKVSINGKVIESTGDGTCVGVDDNTVESMIFYKIDEKLTGDVKISVEYTDLEYLKDGKEETLKGPWAFDFNTQAKVADTTKEININKEIKLKNGQTITLDKYTSNVMGQEITYTKEKKELGYYLQLKGTDDLGNEVVFSLNQSSDDKGKFEFDRFNMDFPEKAKELKLTVYGDKNPEDGKQFKGKYEKLSDEFIINISK</sequence>
<accession>A0A1G9PPN6</accession>
<reference evidence="3 4" key="1">
    <citation type="submission" date="2016-10" db="EMBL/GenBank/DDBJ databases">
        <authorList>
            <person name="de Groot N.N."/>
        </authorList>
    </citation>
    <scope>NUCLEOTIDE SEQUENCE [LARGE SCALE GENOMIC DNA]</scope>
    <source>
        <strain evidence="3 4">DSM 797</strain>
    </source>
</reference>
<evidence type="ECO:0000259" key="1">
    <source>
        <dbReference type="Pfam" id="PF13786"/>
    </source>
</evidence>
<dbReference type="STRING" id="1121325.SAMN04515677_104449"/>
<name>A0A1G9PPN6_9FIRM</name>
<dbReference type="Gene3D" id="2.60.40.1630">
    <property type="entry name" value="bacillus anthracis domain"/>
    <property type="match status" value="1"/>
</dbReference>
<dbReference type="AlphaFoldDB" id="A0A1G9PPN6"/>
<organism evidence="3 4">
    <name type="scientific">Romboutsia lituseburensis DSM 797</name>
    <dbReference type="NCBI Taxonomy" id="1121325"/>
    <lineage>
        <taxon>Bacteria</taxon>
        <taxon>Bacillati</taxon>
        <taxon>Bacillota</taxon>
        <taxon>Clostridia</taxon>
        <taxon>Peptostreptococcales</taxon>
        <taxon>Peptostreptococcaceae</taxon>
        <taxon>Romboutsia</taxon>
    </lineage>
</organism>
<dbReference type="EMBL" id="FNGW01000004">
    <property type="protein sequence ID" value="SDM00669.1"/>
    <property type="molecule type" value="Genomic_DNA"/>
</dbReference>
<feature type="domain" description="DUF5643" evidence="2">
    <location>
        <begin position="224"/>
        <end position="327"/>
    </location>
</feature>
<dbReference type="Pfam" id="PF13786">
    <property type="entry name" value="DUF4179"/>
    <property type="match status" value="1"/>
</dbReference>
<dbReference type="Proteomes" id="UP000199068">
    <property type="component" value="Unassembled WGS sequence"/>
</dbReference>
<evidence type="ECO:0000259" key="2">
    <source>
        <dbReference type="Pfam" id="PF18705"/>
    </source>
</evidence>
<evidence type="ECO:0008006" key="5">
    <source>
        <dbReference type="Google" id="ProtNLM"/>
    </source>
</evidence>
<evidence type="ECO:0000313" key="4">
    <source>
        <dbReference type="Proteomes" id="UP000199068"/>
    </source>
</evidence>
<dbReference type="InterPro" id="IPR025436">
    <property type="entry name" value="DUF4179"/>
</dbReference>
<dbReference type="InterPro" id="IPR040680">
    <property type="entry name" value="DUF5643"/>
</dbReference>
<evidence type="ECO:0000313" key="3">
    <source>
        <dbReference type="EMBL" id="SDM00669.1"/>
    </source>
</evidence>
<proteinExistence type="predicted"/>
<gene>
    <name evidence="3" type="ORF">SAMN04515677_104449</name>
</gene>